<organism evidence="6 7">
    <name type="scientific">Bacteroides fluxus YIT 12057</name>
    <dbReference type="NCBI Taxonomy" id="763034"/>
    <lineage>
        <taxon>Bacteria</taxon>
        <taxon>Pseudomonadati</taxon>
        <taxon>Bacteroidota</taxon>
        <taxon>Bacteroidia</taxon>
        <taxon>Bacteroidales</taxon>
        <taxon>Bacteroidaceae</taxon>
        <taxon>Bacteroides</taxon>
    </lineage>
</organism>
<comment type="catalytic activity">
    <reaction evidence="1">
        <text>[(1-&gt;4)-alpha-D-glucosyl](n) + ADP-alpha-D-glucose = [(1-&gt;4)-alpha-D-glucosyl](n+1) + ADP + H(+)</text>
        <dbReference type="Rhea" id="RHEA:18189"/>
        <dbReference type="Rhea" id="RHEA-COMP:9584"/>
        <dbReference type="Rhea" id="RHEA-COMP:9587"/>
        <dbReference type="ChEBI" id="CHEBI:15378"/>
        <dbReference type="ChEBI" id="CHEBI:15444"/>
        <dbReference type="ChEBI" id="CHEBI:57498"/>
        <dbReference type="ChEBI" id="CHEBI:456216"/>
        <dbReference type="EC" id="2.4.1.21"/>
    </reaction>
</comment>
<evidence type="ECO:0000256" key="3">
    <source>
        <dbReference type="ARBA" id="ARBA00022676"/>
    </source>
</evidence>
<dbReference type="eggNOG" id="COG0297">
    <property type="taxonomic scope" value="Bacteria"/>
</dbReference>
<keyword evidence="4" id="KW-0808">Transferase</keyword>
<dbReference type="AlphaFoldDB" id="F3PSH7"/>
<dbReference type="SUPFAM" id="SSF53756">
    <property type="entry name" value="UDP-Glycosyltransferase/glycogen phosphorylase"/>
    <property type="match status" value="1"/>
</dbReference>
<evidence type="ECO:0000256" key="1">
    <source>
        <dbReference type="ARBA" id="ARBA00001478"/>
    </source>
</evidence>
<protein>
    <recommendedName>
        <fullName evidence="2">starch synthase</fullName>
        <ecNumber evidence="2">2.4.1.21</ecNumber>
    </recommendedName>
</protein>
<gene>
    <name evidence="6" type="ORF">HMPREF9446_01711</name>
</gene>
<dbReference type="HOGENOM" id="CLU_085315_0_0_10"/>
<dbReference type="PANTHER" id="PTHR45825">
    <property type="entry name" value="GRANULE-BOUND STARCH SYNTHASE 1, CHLOROPLASTIC/AMYLOPLASTIC"/>
    <property type="match status" value="1"/>
</dbReference>
<dbReference type="STRING" id="763034.HMPREF9446_01711"/>
<dbReference type="GO" id="GO:0009011">
    <property type="term" value="F:alpha-1,4-glucan glucosyltransferase (ADP-glucose donor) activity"/>
    <property type="evidence" value="ECO:0007669"/>
    <property type="project" value="UniProtKB-EC"/>
</dbReference>
<keyword evidence="3" id="KW-0328">Glycosyltransferase</keyword>
<evidence type="ECO:0000259" key="5">
    <source>
        <dbReference type="Pfam" id="PF08323"/>
    </source>
</evidence>
<dbReference type="Proteomes" id="UP000003416">
    <property type="component" value="Unassembled WGS sequence"/>
</dbReference>
<dbReference type="Gene3D" id="3.40.50.2000">
    <property type="entry name" value="Glycogen Phosphorylase B"/>
    <property type="match status" value="1"/>
</dbReference>
<dbReference type="Pfam" id="PF08323">
    <property type="entry name" value="Glyco_transf_5"/>
    <property type="match status" value="1"/>
</dbReference>
<evidence type="ECO:0000313" key="6">
    <source>
        <dbReference type="EMBL" id="EGF57631.1"/>
    </source>
</evidence>
<dbReference type="EMBL" id="AFBN01000028">
    <property type="protein sequence ID" value="EGF57631.1"/>
    <property type="molecule type" value="Genomic_DNA"/>
</dbReference>
<reference evidence="6 7" key="1">
    <citation type="submission" date="2011-02" db="EMBL/GenBank/DDBJ databases">
        <authorList>
            <person name="Weinstock G."/>
            <person name="Sodergren E."/>
            <person name="Clifton S."/>
            <person name="Fulton L."/>
            <person name="Fulton B."/>
            <person name="Courtney L."/>
            <person name="Fronick C."/>
            <person name="Harrison M."/>
            <person name="Strong C."/>
            <person name="Farmer C."/>
            <person name="Delahaunty K."/>
            <person name="Markovic C."/>
            <person name="Hall O."/>
            <person name="Minx P."/>
            <person name="Tomlinson C."/>
            <person name="Mitreva M."/>
            <person name="Hou S."/>
            <person name="Chen J."/>
            <person name="Wollam A."/>
            <person name="Pepin K.H."/>
            <person name="Johnson M."/>
            <person name="Bhonagiri V."/>
            <person name="Zhang X."/>
            <person name="Suruliraj S."/>
            <person name="Warren W."/>
            <person name="Chinwalla A."/>
            <person name="Mardis E.R."/>
            <person name="Wilson R.K."/>
        </authorList>
    </citation>
    <scope>NUCLEOTIDE SEQUENCE [LARGE SCALE GENOMIC DNA]</scope>
    <source>
        <strain evidence="6 7">YIT 12057</strain>
    </source>
</reference>
<name>F3PSH7_9BACE</name>
<dbReference type="PANTHER" id="PTHR45825:SF11">
    <property type="entry name" value="ALPHA AMYLASE DOMAIN-CONTAINING PROTEIN"/>
    <property type="match status" value="1"/>
</dbReference>
<keyword evidence="7" id="KW-1185">Reference proteome</keyword>
<evidence type="ECO:0000256" key="2">
    <source>
        <dbReference type="ARBA" id="ARBA00012588"/>
    </source>
</evidence>
<feature type="domain" description="Starch synthase catalytic" evidence="5">
    <location>
        <begin position="40"/>
        <end position="275"/>
    </location>
</feature>
<dbReference type="InterPro" id="IPR013534">
    <property type="entry name" value="Starch_synth_cat_dom"/>
</dbReference>
<proteinExistence type="predicted"/>
<comment type="caution">
    <text evidence="6">The sequence shown here is derived from an EMBL/GenBank/DDBJ whole genome shotgun (WGS) entry which is preliminary data.</text>
</comment>
<sequence length="308" mass="35415">MQKKAERGFTSAIRVNPIAFGSHSLCKIIENIVIMTKANKVLFITQEITPYVSETEMSLVGRNLPQAIQEKGREIRTFMPKWGNINERRNQLHEVIRLSGMNLIIDDTDHPLIIKVASIQSARMQVYFIDNDDYFQNRLQATDENGAEYEDNDARAIFYARGVLETVKKLRWCPDVIHCQGWMTALAPLYIKKAYKDEPSFRDAKVVFSLFDDEFKQPFHADFASKLLLKGVSKKDIASLTEPIDYVTLCKLAVDYSDGVIQQSEHVNEEILEYARQSGKLILDYQTPDNLAEACNDFYDKVWEAEQK</sequence>
<evidence type="ECO:0000256" key="4">
    <source>
        <dbReference type="ARBA" id="ARBA00022679"/>
    </source>
</evidence>
<dbReference type="EC" id="2.4.1.21" evidence="2"/>
<accession>F3PSH7</accession>
<evidence type="ECO:0000313" key="7">
    <source>
        <dbReference type="Proteomes" id="UP000003416"/>
    </source>
</evidence>